<proteinExistence type="predicted"/>
<dbReference type="EMBL" id="FWXI01000011">
    <property type="protein sequence ID" value="SMC88322.1"/>
    <property type="molecule type" value="Genomic_DNA"/>
</dbReference>
<dbReference type="Proteomes" id="UP000192738">
    <property type="component" value="Unassembled WGS sequence"/>
</dbReference>
<feature type="domain" description="DUF4440" evidence="1">
    <location>
        <begin position="16"/>
        <end position="122"/>
    </location>
</feature>
<dbReference type="STRING" id="112901.SAMN04488500_111136"/>
<accession>A0A1W2CTV1</accession>
<dbReference type="SUPFAM" id="SSF54427">
    <property type="entry name" value="NTF2-like"/>
    <property type="match status" value="1"/>
</dbReference>
<protein>
    <recommendedName>
        <fullName evidence="1">DUF4440 domain-containing protein</fullName>
    </recommendedName>
</protein>
<evidence type="ECO:0000313" key="2">
    <source>
        <dbReference type="EMBL" id="SMC88322.1"/>
    </source>
</evidence>
<sequence length="139" mass="15615">METCIFFDHCEKDTQIVKQVKNLYKALKASDKEAIAKILADDPVWNVSPGFPYGGVYNGMAEIFGSFYSKLRNQFNSFGAMPETFIDGGDVVTVLGFYTFKSNKDNSTKFVRFSHTWKINGDGRIKGVWQVADTAQFIG</sequence>
<gene>
    <name evidence="2" type="ORF">SAMN04488500_111136</name>
</gene>
<evidence type="ECO:0000259" key="1">
    <source>
        <dbReference type="Pfam" id="PF14534"/>
    </source>
</evidence>
<organism evidence="2 3">
    <name type="scientific">Sporomusa malonica</name>
    <dbReference type="NCBI Taxonomy" id="112901"/>
    <lineage>
        <taxon>Bacteria</taxon>
        <taxon>Bacillati</taxon>
        <taxon>Bacillota</taxon>
        <taxon>Negativicutes</taxon>
        <taxon>Selenomonadales</taxon>
        <taxon>Sporomusaceae</taxon>
        <taxon>Sporomusa</taxon>
    </lineage>
</organism>
<dbReference type="PANTHER" id="PTHR41252:SF1">
    <property type="entry name" value="BLR2505 PROTEIN"/>
    <property type="match status" value="1"/>
</dbReference>
<dbReference type="AlphaFoldDB" id="A0A1W2CTV1"/>
<name>A0A1W2CTV1_9FIRM</name>
<dbReference type="Pfam" id="PF14534">
    <property type="entry name" value="DUF4440"/>
    <property type="match status" value="1"/>
</dbReference>
<dbReference type="InterPro" id="IPR032710">
    <property type="entry name" value="NTF2-like_dom_sf"/>
</dbReference>
<dbReference type="InterPro" id="IPR027843">
    <property type="entry name" value="DUF4440"/>
</dbReference>
<evidence type="ECO:0000313" key="3">
    <source>
        <dbReference type="Proteomes" id="UP000192738"/>
    </source>
</evidence>
<keyword evidence="3" id="KW-1185">Reference proteome</keyword>
<dbReference type="PANTHER" id="PTHR41252">
    <property type="entry name" value="BLR2505 PROTEIN"/>
    <property type="match status" value="1"/>
</dbReference>
<reference evidence="2 3" key="1">
    <citation type="submission" date="2017-04" db="EMBL/GenBank/DDBJ databases">
        <authorList>
            <person name="Afonso C.L."/>
            <person name="Miller P.J."/>
            <person name="Scott M.A."/>
            <person name="Spackman E."/>
            <person name="Goraichik I."/>
            <person name="Dimitrov K.M."/>
            <person name="Suarez D.L."/>
            <person name="Swayne D.E."/>
        </authorList>
    </citation>
    <scope>NUCLEOTIDE SEQUENCE [LARGE SCALE GENOMIC DNA]</scope>
    <source>
        <strain evidence="2 3">DSM 5090</strain>
    </source>
</reference>
<dbReference type="Gene3D" id="3.10.450.50">
    <property type="match status" value="1"/>
</dbReference>
<dbReference type="RefSeq" id="WP_084576370.1">
    <property type="nucleotide sequence ID" value="NZ_CP155572.1"/>
</dbReference>
<dbReference type="OrthoDB" id="7876517at2"/>